<feature type="domain" description="Thioredoxin" evidence="4">
    <location>
        <begin position="163"/>
        <end position="332"/>
    </location>
</feature>
<evidence type="ECO:0000256" key="3">
    <source>
        <dbReference type="SAM" id="MobiDB-lite"/>
    </source>
</evidence>
<dbReference type="Gene3D" id="3.40.30.10">
    <property type="entry name" value="Glutaredoxin"/>
    <property type="match status" value="1"/>
</dbReference>
<dbReference type="Proteomes" id="UP000004682">
    <property type="component" value="Unassembled WGS sequence"/>
</dbReference>
<evidence type="ECO:0000256" key="2">
    <source>
        <dbReference type="ARBA" id="ARBA00023008"/>
    </source>
</evidence>
<dbReference type="PANTHER" id="PTHR12151:SF25">
    <property type="entry name" value="LINALOOL DEHYDRATASE_ISOMERASE DOMAIN-CONTAINING PROTEIN"/>
    <property type="match status" value="1"/>
</dbReference>
<organism evidence="5 6">
    <name type="scientific">Burkholderia humptydooensis MSMB43</name>
    <dbReference type="NCBI Taxonomy" id="441157"/>
    <lineage>
        <taxon>Bacteria</taxon>
        <taxon>Pseudomonadati</taxon>
        <taxon>Pseudomonadota</taxon>
        <taxon>Betaproteobacteria</taxon>
        <taxon>Burkholderiales</taxon>
        <taxon>Burkholderiaceae</taxon>
        <taxon>Burkholderia</taxon>
        <taxon>pseudomallei group</taxon>
    </lineage>
</organism>
<comment type="similarity">
    <text evidence="1">Belongs to the SCO1/2 family.</text>
</comment>
<protein>
    <submittedName>
        <fullName evidence="5">SCO1/SenC family protein</fullName>
    </submittedName>
</protein>
<dbReference type="SUPFAM" id="SSF52833">
    <property type="entry name" value="Thioredoxin-like"/>
    <property type="match status" value="1"/>
</dbReference>
<keyword evidence="6" id="KW-1185">Reference proteome</keyword>
<dbReference type="PANTHER" id="PTHR12151">
    <property type="entry name" value="ELECTRON TRANSPORT PROTIN SCO1/SENC FAMILY MEMBER"/>
    <property type="match status" value="1"/>
</dbReference>
<dbReference type="InterPro" id="IPR003782">
    <property type="entry name" value="SCO1/SenC"/>
</dbReference>
<reference evidence="6" key="1">
    <citation type="journal article" date="2012" name="J. Bacteriol.">
        <title>Revised Genome Sequence of Burkholderia thailandensis MSMB43 with Improved Annotation.</title>
        <authorList>
            <person name="Zhuo Y."/>
            <person name="Liu L."/>
            <person name="Wang Q."/>
            <person name="Liu X."/>
            <person name="Ren B."/>
            <person name="Liu M."/>
            <person name="Ni P."/>
            <person name="Cheng Y.Q."/>
            <person name="Zhang L."/>
        </authorList>
    </citation>
    <scope>NUCLEOTIDE SEQUENCE [LARGE SCALE GENOMIC DNA]</scope>
    <source>
        <strain evidence="6">MSMB43</strain>
    </source>
</reference>
<evidence type="ECO:0000256" key="1">
    <source>
        <dbReference type="ARBA" id="ARBA00010996"/>
    </source>
</evidence>
<evidence type="ECO:0000259" key="4">
    <source>
        <dbReference type="PROSITE" id="PS51352"/>
    </source>
</evidence>
<proteinExistence type="inferred from homology"/>
<dbReference type="EMBL" id="JH692062">
    <property type="protein sequence ID" value="EIP88737.1"/>
    <property type="molecule type" value="Genomic_DNA"/>
</dbReference>
<feature type="region of interest" description="Disordered" evidence="3">
    <location>
        <begin position="69"/>
        <end position="96"/>
    </location>
</feature>
<dbReference type="InterPro" id="IPR013766">
    <property type="entry name" value="Thioredoxin_domain"/>
</dbReference>
<keyword evidence="2" id="KW-0186">Copper</keyword>
<dbReference type="Pfam" id="PF02630">
    <property type="entry name" value="SCO1-SenC"/>
    <property type="match status" value="1"/>
</dbReference>
<dbReference type="PROSITE" id="PS51352">
    <property type="entry name" value="THIOREDOXIN_2"/>
    <property type="match status" value="1"/>
</dbReference>
<dbReference type="InterPro" id="IPR036249">
    <property type="entry name" value="Thioredoxin-like_sf"/>
</dbReference>
<sequence length="332" mass="36173">MNKSAGPWRAAGMPRRCDILPRFGAPRAFRKDDPDQIALQSQSPTDIARHGATPIRRCRCPWPGLTRAPRRAMRRRRGAIDAPSTAAGAASPVPRHPTPRVAVAHDCFEPNSPMPFPFFAARAQAASPPAGARRMRLLRFAAACAAAAALAGCTPRGEPWRLTNVTGHLPDLTFSLTGEDGKPIDASAFRGRAALVYFGYTHCPDVCPETMTRLMRVLALLGPDARGDVRILFVSVDPARDTPAAMRDYVGAFDAEHAYGLTGSERQIESLAKRYRVAYQMEKRDPNGSYEVTHSSAVYVFDAQGRARLLATDQDSPDAIAADLRRIIANRS</sequence>
<dbReference type="CDD" id="cd02968">
    <property type="entry name" value="SCO"/>
    <property type="match status" value="1"/>
</dbReference>
<evidence type="ECO:0000313" key="5">
    <source>
        <dbReference type="EMBL" id="EIP88737.1"/>
    </source>
</evidence>
<name>A0ABN0G9A8_9BURK</name>
<gene>
    <name evidence="5" type="ORF">A33K_14837</name>
</gene>
<accession>A0ABN0G9A8</accession>
<evidence type="ECO:0000313" key="6">
    <source>
        <dbReference type="Proteomes" id="UP000004682"/>
    </source>
</evidence>